<dbReference type="AlphaFoldDB" id="A0AAV3Q5C2"/>
<comment type="caution">
    <text evidence="2">The sequence shown here is derived from an EMBL/GenBank/DDBJ whole genome shotgun (WGS) entry which is preliminary data.</text>
</comment>
<evidence type="ECO:0000256" key="1">
    <source>
        <dbReference type="SAM" id="MobiDB-lite"/>
    </source>
</evidence>
<sequence>MVNQTTKSLSLTNVNASSGSPEPNQKLMKLIMCSHCGAMKFEFEPPTFCCDNGRIKLAETIVPAELEDLLTSQSDEAKDFQKNIRVFNSMFSFTCFVVNIDKHLASSRKRVYTFRVQGQIYHDLPGLIP</sequence>
<dbReference type="PANTHER" id="PTHR45786">
    <property type="entry name" value="DNA BINDING PROTEIN-LIKE"/>
    <property type="match status" value="1"/>
</dbReference>
<dbReference type="Proteomes" id="UP001454036">
    <property type="component" value="Unassembled WGS sequence"/>
</dbReference>
<reference evidence="2 3" key="1">
    <citation type="submission" date="2024-01" db="EMBL/GenBank/DDBJ databases">
        <title>The complete chloroplast genome sequence of Lithospermum erythrorhizon: insights into the phylogenetic relationship among Boraginaceae species and the maternal lineages of purple gromwells.</title>
        <authorList>
            <person name="Okada T."/>
            <person name="Watanabe K."/>
        </authorList>
    </citation>
    <scope>NUCLEOTIDE SEQUENCE [LARGE SCALE GENOMIC DNA]</scope>
</reference>
<dbReference type="EMBL" id="BAABME010003475">
    <property type="protein sequence ID" value="GAA0158934.1"/>
    <property type="molecule type" value="Genomic_DNA"/>
</dbReference>
<protein>
    <submittedName>
        <fullName evidence="2">Uncharacterized protein</fullName>
    </submittedName>
</protein>
<keyword evidence="3" id="KW-1185">Reference proteome</keyword>
<evidence type="ECO:0000313" key="3">
    <source>
        <dbReference type="Proteomes" id="UP001454036"/>
    </source>
</evidence>
<name>A0AAV3Q5C2_LITER</name>
<proteinExistence type="predicted"/>
<feature type="region of interest" description="Disordered" evidence="1">
    <location>
        <begin position="1"/>
        <end position="22"/>
    </location>
</feature>
<accession>A0AAV3Q5C2</accession>
<evidence type="ECO:0000313" key="2">
    <source>
        <dbReference type="EMBL" id="GAA0158934.1"/>
    </source>
</evidence>
<organism evidence="2 3">
    <name type="scientific">Lithospermum erythrorhizon</name>
    <name type="common">Purple gromwell</name>
    <name type="synonym">Lithospermum officinale var. erythrorhizon</name>
    <dbReference type="NCBI Taxonomy" id="34254"/>
    <lineage>
        <taxon>Eukaryota</taxon>
        <taxon>Viridiplantae</taxon>
        <taxon>Streptophyta</taxon>
        <taxon>Embryophyta</taxon>
        <taxon>Tracheophyta</taxon>
        <taxon>Spermatophyta</taxon>
        <taxon>Magnoliopsida</taxon>
        <taxon>eudicotyledons</taxon>
        <taxon>Gunneridae</taxon>
        <taxon>Pentapetalae</taxon>
        <taxon>asterids</taxon>
        <taxon>lamiids</taxon>
        <taxon>Boraginales</taxon>
        <taxon>Boraginaceae</taxon>
        <taxon>Boraginoideae</taxon>
        <taxon>Lithospermeae</taxon>
        <taxon>Lithospermum</taxon>
    </lineage>
</organism>
<gene>
    <name evidence="2" type="ORF">LIER_15837</name>
</gene>
<dbReference type="PANTHER" id="PTHR45786:SF74">
    <property type="entry name" value="ATP-DEPENDENT DNA HELICASE"/>
    <property type="match status" value="1"/>
</dbReference>